<proteinExistence type="predicted"/>
<dbReference type="EMBL" id="ABIC01000090">
    <property type="protein sequence ID" value="EDP98650.1"/>
    <property type="molecule type" value="Genomic_DNA"/>
</dbReference>
<accession>A9DP32</accession>
<gene>
    <name evidence="1" type="ORF">KT99_00310</name>
</gene>
<dbReference type="AlphaFoldDB" id="A9DP32"/>
<organism evidence="1 2">
    <name type="scientific">Shewanella benthica KT99</name>
    <dbReference type="NCBI Taxonomy" id="314608"/>
    <lineage>
        <taxon>Bacteria</taxon>
        <taxon>Pseudomonadati</taxon>
        <taxon>Pseudomonadota</taxon>
        <taxon>Gammaproteobacteria</taxon>
        <taxon>Alteromonadales</taxon>
        <taxon>Shewanellaceae</taxon>
        <taxon>Shewanella</taxon>
    </lineage>
</organism>
<comment type="caution">
    <text evidence="1">The sequence shown here is derived from an EMBL/GenBank/DDBJ whole genome shotgun (WGS) entry which is preliminary data.</text>
</comment>
<name>A9DP32_9GAMM</name>
<evidence type="ECO:0000313" key="1">
    <source>
        <dbReference type="EMBL" id="EDP98650.1"/>
    </source>
</evidence>
<protein>
    <submittedName>
        <fullName evidence="1">Uncharacterized protein</fullName>
    </submittedName>
</protein>
<reference evidence="1 2" key="1">
    <citation type="submission" date="2007-10" db="EMBL/GenBank/DDBJ databases">
        <authorList>
            <person name="Yayanos A."/>
            <person name="Ferriera S."/>
            <person name="Johnson J."/>
            <person name="Kravitz S."/>
            <person name="Halpern A."/>
            <person name="Remington K."/>
            <person name="Beeson K."/>
            <person name="Tran B."/>
            <person name="Rogers Y.-H."/>
            <person name="Friedman R."/>
            <person name="Venter J.C."/>
        </authorList>
    </citation>
    <scope>NUCLEOTIDE SEQUENCE [LARGE SCALE GENOMIC DNA]</scope>
    <source>
        <strain evidence="1 2">KT99</strain>
    </source>
</reference>
<evidence type="ECO:0000313" key="2">
    <source>
        <dbReference type="Proteomes" id="UP000005839"/>
    </source>
</evidence>
<sequence length="96" mass="10937">MRVIFYFDDMVSLGNLIRWQQLVSSVECEFSCLVLIRIWITNLKAPISSLISFSIKSINTLELSLIREINFYILQSLGHKKGTLKSASDHSAKNSD</sequence>
<keyword evidence="2" id="KW-1185">Reference proteome</keyword>
<dbReference type="Proteomes" id="UP000005839">
    <property type="component" value="Unassembled WGS sequence"/>
</dbReference>